<dbReference type="AlphaFoldDB" id="C0XM18"/>
<sequence>MSENRTTIDAEKFAFHVLDTIHFRESSDYERQLKDRLTVFLMAKYLIDDFNDLENQNFNIHENNDQTLSKLGFDSLLKRIESLNKY</sequence>
<dbReference type="Proteomes" id="UP000003752">
    <property type="component" value="Unassembled WGS sequence"/>
</dbReference>
<evidence type="ECO:0000313" key="1">
    <source>
        <dbReference type="EMBL" id="EEI23557.1"/>
    </source>
</evidence>
<dbReference type="EMBL" id="ACGP01000188">
    <property type="protein sequence ID" value="EEI23557.1"/>
    <property type="molecule type" value="Genomic_DNA"/>
</dbReference>
<dbReference type="HOGENOM" id="CLU_192171_0_1_9"/>
<dbReference type="PATRIC" id="fig|1423757.3.peg.2557"/>
<evidence type="ECO:0000313" key="2">
    <source>
        <dbReference type="Proteomes" id="UP000003752"/>
    </source>
</evidence>
<keyword evidence="2" id="KW-1185">Reference proteome</keyword>
<organism evidence="1 2">
    <name type="scientific">Lentilactobacillus hilgardii (strain ATCC 8290 / DSM 20176 / CCUG 30140 / JCM 1155 / KCTC 3500 / NBRC 15886 / NCIMB 8040 / NRRL B-1843 / 9)</name>
    <dbReference type="NCBI Taxonomy" id="1423757"/>
    <lineage>
        <taxon>Bacteria</taxon>
        <taxon>Bacillati</taxon>
        <taxon>Bacillota</taxon>
        <taxon>Bacilli</taxon>
        <taxon>Lactobacillales</taxon>
        <taxon>Lactobacillaceae</taxon>
        <taxon>Lentilactobacillus</taxon>
    </lineage>
</organism>
<comment type="caution">
    <text evidence="1">The sequence shown here is derived from an EMBL/GenBank/DDBJ whole genome shotgun (WGS) entry which is preliminary data.</text>
</comment>
<name>C0XM18_LENH9</name>
<protein>
    <submittedName>
        <fullName evidence="1">Uncharacterized protein</fullName>
    </submittedName>
</protein>
<gene>
    <name evidence="1" type="ORF">HMPREF0519_2279</name>
</gene>
<dbReference type="RefSeq" id="WP_004561564.1">
    <property type="nucleotide sequence ID" value="NZ_AZDF01000008.1"/>
</dbReference>
<proteinExistence type="predicted"/>
<dbReference type="SMR" id="C0XM18"/>
<accession>C0XM18</accession>
<reference evidence="1 2" key="1">
    <citation type="submission" date="2009-01" db="EMBL/GenBank/DDBJ databases">
        <authorList>
            <person name="Qin X."/>
            <person name="Bachman B."/>
            <person name="Battles P."/>
            <person name="Bell A."/>
            <person name="Bess C."/>
            <person name="Bickham C."/>
            <person name="Chaboub L."/>
            <person name="Chen D."/>
            <person name="Coyle M."/>
            <person name="Deiros D.R."/>
            <person name="Dinh H."/>
            <person name="Forbes L."/>
            <person name="Fowler G."/>
            <person name="Francisco L."/>
            <person name="Fu Q."/>
            <person name="Gubbala S."/>
            <person name="Hale W."/>
            <person name="Han Y."/>
            <person name="Hemphill L."/>
            <person name="Highlander S.K."/>
            <person name="Hirani K."/>
            <person name="Hogues M."/>
            <person name="Jackson L."/>
            <person name="Jakkamsetti A."/>
            <person name="Javaid M."/>
            <person name="Jiang H."/>
            <person name="Korchina V."/>
            <person name="Kovar C."/>
            <person name="Lara F."/>
            <person name="Lee S."/>
            <person name="Mata R."/>
            <person name="Mathew T."/>
            <person name="Moen C."/>
            <person name="Morales K."/>
            <person name="Munidasa M."/>
            <person name="Nazareth L."/>
            <person name="Ngo R."/>
            <person name="Nguyen L."/>
            <person name="Okwuonu G."/>
            <person name="Ongeri F."/>
            <person name="Patil S."/>
            <person name="Petrosino J."/>
            <person name="Pham C."/>
            <person name="Pham P."/>
            <person name="Pu L.-L."/>
            <person name="Puazo M."/>
            <person name="Raj R."/>
            <person name="Reid J."/>
            <person name="Rouhana J."/>
            <person name="Saada N."/>
            <person name="Shang Y."/>
            <person name="Simmons D."/>
            <person name="Thornton R."/>
            <person name="Warren J."/>
            <person name="Weissenberger G."/>
            <person name="Zhang J."/>
            <person name="Zhang L."/>
            <person name="Zhou C."/>
            <person name="Zhu D."/>
            <person name="Muzny D."/>
            <person name="Worley K."/>
            <person name="Gibbs R."/>
        </authorList>
    </citation>
    <scope>NUCLEOTIDE SEQUENCE [LARGE SCALE GENOMIC DNA]</scope>
    <source>
        <strain evidence="2">ATCC 8290 / DSM 20176 / CCUG 30140 / JCM 1155 / KCTC 3500 / NBRC 15886 / NCIMB 8040 / NRRL B-1843 / 9</strain>
    </source>
</reference>